<keyword evidence="10 12" id="KW-0807">Transducer</keyword>
<dbReference type="InterPro" id="IPR017452">
    <property type="entry name" value="GPCR_Rhodpsn_7TM"/>
</dbReference>
<accession>A0A1U7SQ37</accession>
<evidence type="ECO:0000256" key="3">
    <source>
        <dbReference type="ARBA" id="ARBA00022553"/>
    </source>
</evidence>
<dbReference type="KEGG" id="csyr:103249470"/>
<evidence type="ECO:0000256" key="12">
    <source>
        <dbReference type="RuleBase" id="RU000688"/>
    </source>
</evidence>
<proteinExistence type="inferred from homology"/>
<feature type="transmembrane region" description="Helical" evidence="14">
    <location>
        <begin position="110"/>
        <end position="127"/>
    </location>
</feature>
<name>A0A1U7SQ37_CARSF</name>
<evidence type="ECO:0000256" key="14">
    <source>
        <dbReference type="SAM" id="Phobius"/>
    </source>
</evidence>
<keyword evidence="2" id="KW-1003">Cell membrane</keyword>
<comment type="similarity">
    <text evidence="11">Belongs to the chemokine-like receptor (CMKLR) family.</text>
</comment>
<dbReference type="GO" id="GO:0004953">
    <property type="term" value="F:icosanoid receptor activity"/>
    <property type="evidence" value="ECO:0007669"/>
    <property type="project" value="UniProtKB-ARBA"/>
</dbReference>
<dbReference type="GO" id="GO:0007204">
    <property type="term" value="P:positive regulation of cytosolic calcium ion concentration"/>
    <property type="evidence" value="ECO:0007669"/>
    <property type="project" value="TreeGrafter"/>
</dbReference>
<dbReference type="SUPFAM" id="SSF81321">
    <property type="entry name" value="Family A G protein-coupled receptor-like"/>
    <property type="match status" value="1"/>
</dbReference>
<keyword evidence="5 14" id="KW-1133">Transmembrane helix</keyword>
<evidence type="ECO:0000256" key="8">
    <source>
        <dbReference type="ARBA" id="ARBA00023170"/>
    </source>
</evidence>
<dbReference type="PRINTS" id="PR00526">
    <property type="entry name" value="FMETLEUPHER"/>
</dbReference>
<evidence type="ECO:0000259" key="15">
    <source>
        <dbReference type="PROSITE" id="PS50262"/>
    </source>
</evidence>
<evidence type="ECO:0000256" key="7">
    <source>
        <dbReference type="ARBA" id="ARBA00023136"/>
    </source>
</evidence>
<dbReference type="PROSITE" id="PS50262">
    <property type="entry name" value="G_PROTEIN_RECEP_F1_2"/>
    <property type="match status" value="1"/>
</dbReference>
<feature type="region of interest" description="Disordered" evidence="13">
    <location>
        <begin position="171"/>
        <end position="207"/>
    </location>
</feature>
<evidence type="ECO:0000313" key="17">
    <source>
        <dbReference type="RefSeq" id="XP_008046293.1"/>
    </source>
</evidence>
<dbReference type="PRINTS" id="PR00237">
    <property type="entry name" value="GPCRRHODOPSN"/>
</dbReference>
<keyword evidence="16" id="KW-1185">Reference proteome</keyword>
<dbReference type="PROSITE" id="PS00237">
    <property type="entry name" value="G_PROTEIN_RECEP_F1_1"/>
    <property type="match status" value="1"/>
</dbReference>
<evidence type="ECO:0000256" key="2">
    <source>
        <dbReference type="ARBA" id="ARBA00022475"/>
    </source>
</evidence>
<dbReference type="PANTHER" id="PTHR24225:SF72">
    <property type="entry name" value="G-PROTEIN COUPLED RECEPTORS FAMILY 1 PROFILE DOMAIN-CONTAINING PROTEIN-RELATED"/>
    <property type="match status" value="1"/>
</dbReference>
<evidence type="ECO:0000256" key="10">
    <source>
        <dbReference type="ARBA" id="ARBA00023224"/>
    </source>
</evidence>
<dbReference type="InterPro" id="IPR000276">
    <property type="entry name" value="GPCR_Rhodpsn"/>
</dbReference>
<organism evidence="16 17">
    <name type="scientific">Carlito syrichta</name>
    <name type="common">Philippine tarsier</name>
    <name type="synonym">Tarsius syrichta</name>
    <dbReference type="NCBI Taxonomy" id="1868482"/>
    <lineage>
        <taxon>Eukaryota</taxon>
        <taxon>Metazoa</taxon>
        <taxon>Chordata</taxon>
        <taxon>Craniata</taxon>
        <taxon>Vertebrata</taxon>
        <taxon>Euteleostomi</taxon>
        <taxon>Mammalia</taxon>
        <taxon>Eutheria</taxon>
        <taxon>Euarchontoglires</taxon>
        <taxon>Primates</taxon>
        <taxon>Haplorrhini</taxon>
        <taxon>Tarsiiformes</taxon>
        <taxon>Tarsiidae</taxon>
        <taxon>Carlito</taxon>
    </lineage>
</organism>
<keyword evidence="9" id="KW-0325">Glycoprotein</keyword>
<dbReference type="OrthoDB" id="10008828at2759"/>
<comment type="similarity">
    <text evidence="12">Belongs to the G-protein coupled receptor 1 family.</text>
</comment>
<keyword evidence="4 12" id="KW-0812">Transmembrane</keyword>
<dbReference type="GO" id="GO:0005886">
    <property type="term" value="C:plasma membrane"/>
    <property type="evidence" value="ECO:0007669"/>
    <property type="project" value="UniProtKB-SubCell"/>
</dbReference>
<dbReference type="GO" id="GO:0004875">
    <property type="term" value="F:complement receptor activity"/>
    <property type="evidence" value="ECO:0007669"/>
    <property type="project" value="TreeGrafter"/>
</dbReference>
<dbReference type="PANTHER" id="PTHR24225">
    <property type="entry name" value="CHEMOTACTIC RECEPTOR"/>
    <property type="match status" value="1"/>
</dbReference>
<keyword evidence="6 12" id="KW-0297">G-protein coupled receptor</keyword>
<feature type="compositionally biased region" description="Basic and acidic residues" evidence="13">
    <location>
        <begin position="198"/>
        <end position="207"/>
    </location>
</feature>
<dbReference type="GO" id="GO:0006954">
    <property type="term" value="P:inflammatory response"/>
    <property type="evidence" value="ECO:0007669"/>
    <property type="project" value="TreeGrafter"/>
</dbReference>
<evidence type="ECO:0000256" key="4">
    <source>
        <dbReference type="ARBA" id="ARBA00022692"/>
    </source>
</evidence>
<dbReference type="AlphaFoldDB" id="A0A1U7SQ37"/>
<evidence type="ECO:0000256" key="1">
    <source>
        <dbReference type="ARBA" id="ARBA00004651"/>
    </source>
</evidence>
<evidence type="ECO:0000256" key="6">
    <source>
        <dbReference type="ARBA" id="ARBA00023040"/>
    </source>
</evidence>
<dbReference type="RefSeq" id="XP_008046293.1">
    <property type="nucleotide sequence ID" value="XM_008048102.1"/>
</dbReference>
<sequence>MAANATLKPLCPVLEQMSRLQGHGNSSARYMDHAAVLLHGLAALLGLAENGLILLVVGCRMRQTVVTAWVLHLALSDLLASASLPFFTYFLAAGHSWELGTAFCKVHSSVFFLNMFASGFLLSAISLDRCVQVLRPVWAQNHRSVAAAHRKRVDRRFSFFGAHRSPGELVNVRPDSGGRARASNKLPGCESLPPGRRPHSELHRLRP</sequence>
<keyword evidence="7 14" id="KW-0472">Membrane</keyword>
<protein>
    <submittedName>
        <fullName evidence="17">Prostaglandin D2 receptor 2</fullName>
    </submittedName>
</protein>
<dbReference type="InterPro" id="IPR000826">
    <property type="entry name" value="Formyl_rcpt-rel"/>
</dbReference>
<dbReference type="GO" id="GO:0007200">
    <property type="term" value="P:phospholipase C-activating G protein-coupled receptor signaling pathway"/>
    <property type="evidence" value="ECO:0007669"/>
    <property type="project" value="TreeGrafter"/>
</dbReference>
<reference evidence="17" key="1">
    <citation type="submission" date="2025-08" db="UniProtKB">
        <authorList>
            <consortium name="RefSeq"/>
        </authorList>
    </citation>
    <scope>IDENTIFICATION</scope>
</reference>
<evidence type="ECO:0000256" key="5">
    <source>
        <dbReference type="ARBA" id="ARBA00022989"/>
    </source>
</evidence>
<dbReference type="Gene3D" id="1.20.1070.10">
    <property type="entry name" value="Rhodopsin 7-helix transmembrane proteins"/>
    <property type="match status" value="1"/>
</dbReference>
<feature type="transmembrane region" description="Helical" evidence="14">
    <location>
        <begin position="36"/>
        <end position="57"/>
    </location>
</feature>
<dbReference type="CTD" id="11251"/>
<evidence type="ECO:0000256" key="13">
    <source>
        <dbReference type="SAM" id="MobiDB-lite"/>
    </source>
</evidence>
<gene>
    <name evidence="17" type="primary">PTGDR2</name>
</gene>
<feature type="domain" description="G-protein coupled receptors family 1 profile" evidence="15">
    <location>
        <begin position="49"/>
        <end position="137"/>
    </location>
</feature>
<evidence type="ECO:0000256" key="11">
    <source>
        <dbReference type="ARBA" id="ARBA00025736"/>
    </source>
</evidence>
<keyword evidence="8 12" id="KW-0675">Receptor</keyword>
<keyword evidence="3" id="KW-0597">Phosphoprotein</keyword>
<dbReference type="Proteomes" id="UP000189704">
    <property type="component" value="Unplaced"/>
</dbReference>
<feature type="transmembrane region" description="Helical" evidence="14">
    <location>
        <begin position="69"/>
        <end position="90"/>
    </location>
</feature>
<evidence type="ECO:0000256" key="9">
    <source>
        <dbReference type="ARBA" id="ARBA00023180"/>
    </source>
</evidence>
<evidence type="ECO:0000313" key="16">
    <source>
        <dbReference type="Proteomes" id="UP000189704"/>
    </source>
</evidence>
<comment type="subcellular location">
    <subcellularLocation>
        <location evidence="1">Cell membrane</location>
        <topology evidence="1">Multi-pass membrane protein</topology>
    </subcellularLocation>
</comment>
<dbReference type="GeneID" id="103249470"/>
<dbReference type="Pfam" id="PF00001">
    <property type="entry name" value="7tm_1"/>
    <property type="match status" value="1"/>
</dbReference>